<keyword evidence="5" id="KW-0539">Nucleus</keyword>
<dbReference type="SUPFAM" id="SSF55455">
    <property type="entry name" value="SRF-like"/>
    <property type="match status" value="1"/>
</dbReference>
<sequence length="74" mass="8478">GKLGRENSGKRKIEIKINENVDDRLISFLIRCTIIYQKVYEISTLCGAENFFIIFSPIGKHYSFVQPSIKPTAK</sequence>
<feature type="non-terminal residue" evidence="7">
    <location>
        <position position="1"/>
    </location>
</feature>
<dbReference type="GO" id="GO:0046983">
    <property type="term" value="F:protein dimerization activity"/>
    <property type="evidence" value="ECO:0007669"/>
    <property type="project" value="InterPro"/>
</dbReference>
<dbReference type="PRINTS" id="PR00404">
    <property type="entry name" value="MADSDOMAIN"/>
</dbReference>
<dbReference type="InterPro" id="IPR002100">
    <property type="entry name" value="TF_MADSbox"/>
</dbReference>
<feature type="domain" description="MADS-box" evidence="6">
    <location>
        <begin position="8"/>
        <end position="68"/>
    </location>
</feature>
<name>A0A7J8N132_9ROSI</name>
<keyword evidence="8" id="KW-1185">Reference proteome</keyword>
<dbReference type="GO" id="GO:0005634">
    <property type="term" value="C:nucleus"/>
    <property type="evidence" value="ECO:0007669"/>
    <property type="project" value="UniProtKB-SubCell"/>
</dbReference>
<dbReference type="Gene3D" id="3.40.1810.10">
    <property type="entry name" value="Transcription factor, MADS-box"/>
    <property type="match status" value="1"/>
</dbReference>
<keyword evidence="3" id="KW-0238">DNA-binding</keyword>
<evidence type="ECO:0000256" key="4">
    <source>
        <dbReference type="ARBA" id="ARBA00023163"/>
    </source>
</evidence>
<proteinExistence type="predicted"/>
<dbReference type="AlphaFoldDB" id="A0A7J8N132"/>
<dbReference type="Proteomes" id="UP000593572">
    <property type="component" value="Unassembled WGS sequence"/>
</dbReference>
<dbReference type="GO" id="GO:0003677">
    <property type="term" value="F:DNA binding"/>
    <property type="evidence" value="ECO:0007669"/>
    <property type="project" value="UniProtKB-KW"/>
</dbReference>
<evidence type="ECO:0000313" key="7">
    <source>
        <dbReference type="EMBL" id="MBA0570604.1"/>
    </source>
</evidence>
<gene>
    <name evidence="7" type="ORF">Golob_004232</name>
</gene>
<evidence type="ECO:0000256" key="1">
    <source>
        <dbReference type="ARBA" id="ARBA00004123"/>
    </source>
</evidence>
<protein>
    <recommendedName>
        <fullName evidence="6">MADS-box domain-containing protein</fullName>
    </recommendedName>
</protein>
<evidence type="ECO:0000256" key="2">
    <source>
        <dbReference type="ARBA" id="ARBA00023015"/>
    </source>
</evidence>
<evidence type="ECO:0000256" key="5">
    <source>
        <dbReference type="ARBA" id="ARBA00023242"/>
    </source>
</evidence>
<dbReference type="PROSITE" id="PS50066">
    <property type="entry name" value="MADS_BOX_2"/>
    <property type="match status" value="1"/>
</dbReference>
<evidence type="ECO:0000313" key="8">
    <source>
        <dbReference type="Proteomes" id="UP000593572"/>
    </source>
</evidence>
<evidence type="ECO:0000256" key="3">
    <source>
        <dbReference type="ARBA" id="ARBA00023125"/>
    </source>
</evidence>
<dbReference type="Pfam" id="PF00319">
    <property type="entry name" value="SRF-TF"/>
    <property type="match status" value="1"/>
</dbReference>
<reference evidence="7 8" key="1">
    <citation type="journal article" date="2019" name="Genome Biol. Evol.">
        <title>Insights into the evolution of the New World diploid cottons (Gossypium, subgenus Houzingenia) based on genome sequencing.</title>
        <authorList>
            <person name="Grover C.E."/>
            <person name="Arick M.A. 2nd"/>
            <person name="Thrash A."/>
            <person name="Conover J.L."/>
            <person name="Sanders W.S."/>
            <person name="Peterson D.G."/>
            <person name="Frelichowski J.E."/>
            <person name="Scheffler J.A."/>
            <person name="Scheffler B.E."/>
            <person name="Wendel J.F."/>
        </authorList>
    </citation>
    <scope>NUCLEOTIDE SEQUENCE [LARGE SCALE GENOMIC DNA]</scope>
    <source>
        <strain evidence="7">157</strain>
        <tissue evidence="7">Leaf</tissue>
    </source>
</reference>
<keyword evidence="4" id="KW-0804">Transcription</keyword>
<evidence type="ECO:0000259" key="6">
    <source>
        <dbReference type="PROSITE" id="PS50066"/>
    </source>
</evidence>
<dbReference type="InterPro" id="IPR036879">
    <property type="entry name" value="TF_MADSbox_sf"/>
</dbReference>
<dbReference type="EMBL" id="JABEZX010000011">
    <property type="protein sequence ID" value="MBA0570604.1"/>
    <property type="molecule type" value="Genomic_DNA"/>
</dbReference>
<keyword evidence="2" id="KW-0805">Transcription regulation</keyword>
<comment type="caution">
    <text evidence="7">The sequence shown here is derived from an EMBL/GenBank/DDBJ whole genome shotgun (WGS) entry which is preliminary data.</text>
</comment>
<organism evidence="7 8">
    <name type="scientific">Gossypium lobatum</name>
    <dbReference type="NCBI Taxonomy" id="34289"/>
    <lineage>
        <taxon>Eukaryota</taxon>
        <taxon>Viridiplantae</taxon>
        <taxon>Streptophyta</taxon>
        <taxon>Embryophyta</taxon>
        <taxon>Tracheophyta</taxon>
        <taxon>Spermatophyta</taxon>
        <taxon>Magnoliopsida</taxon>
        <taxon>eudicotyledons</taxon>
        <taxon>Gunneridae</taxon>
        <taxon>Pentapetalae</taxon>
        <taxon>rosids</taxon>
        <taxon>malvids</taxon>
        <taxon>Malvales</taxon>
        <taxon>Malvaceae</taxon>
        <taxon>Malvoideae</taxon>
        <taxon>Gossypium</taxon>
    </lineage>
</organism>
<dbReference type="SMART" id="SM00432">
    <property type="entry name" value="MADS"/>
    <property type="match status" value="1"/>
</dbReference>
<accession>A0A7J8N132</accession>
<comment type="subcellular location">
    <subcellularLocation>
        <location evidence="1">Nucleus</location>
    </subcellularLocation>
</comment>